<gene>
    <name evidence="2" type="ORF">CGI_10017302</name>
</gene>
<reference evidence="2" key="1">
    <citation type="journal article" date="2012" name="Nature">
        <title>The oyster genome reveals stress adaptation and complexity of shell formation.</title>
        <authorList>
            <person name="Zhang G."/>
            <person name="Fang X."/>
            <person name="Guo X."/>
            <person name="Li L."/>
            <person name="Luo R."/>
            <person name="Xu F."/>
            <person name="Yang P."/>
            <person name="Zhang L."/>
            <person name="Wang X."/>
            <person name="Qi H."/>
            <person name="Xiong Z."/>
            <person name="Que H."/>
            <person name="Xie Y."/>
            <person name="Holland P.W."/>
            <person name="Paps J."/>
            <person name="Zhu Y."/>
            <person name="Wu F."/>
            <person name="Chen Y."/>
            <person name="Wang J."/>
            <person name="Peng C."/>
            <person name="Meng J."/>
            <person name="Yang L."/>
            <person name="Liu J."/>
            <person name="Wen B."/>
            <person name="Zhang N."/>
            <person name="Huang Z."/>
            <person name="Zhu Q."/>
            <person name="Feng Y."/>
            <person name="Mount A."/>
            <person name="Hedgecock D."/>
            <person name="Xu Z."/>
            <person name="Liu Y."/>
            <person name="Domazet-Loso T."/>
            <person name="Du Y."/>
            <person name="Sun X."/>
            <person name="Zhang S."/>
            <person name="Liu B."/>
            <person name="Cheng P."/>
            <person name="Jiang X."/>
            <person name="Li J."/>
            <person name="Fan D."/>
            <person name="Wang W."/>
            <person name="Fu W."/>
            <person name="Wang T."/>
            <person name="Wang B."/>
            <person name="Zhang J."/>
            <person name="Peng Z."/>
            <person name="Li Y."/>
            <person name="Li N."/>
            <person name="Wang J."/>
            <person name="Chen M."/>
            <person name="He Y."/>
            <person name="Tan F."/>
            <person name="Song X."/>
            <person name="Zheng Q."/>
            <person name="Huang R."/>
            <person name="Yang H."/>
            <person name="Du X."/>
            <person name="Chen L."/>
            <person name="Yang M."/>
            <person name="Gaffney P.M."/>
            <person name="Wang S."/>
            <person name="Luo L."/>
            <person name="She Z."/>
            <person name="Ming Y."/>
            <person name="Huang W."/>
            <person name="Zhang S."/>
            <person name="Huang B."/>
            <person name="Zhang Y."/>
            <person name="Qu T."/>
            <person name="Ni P."/>
            <person name="Miao G."/>
            <person name="Wang J."/>
            <person name="Wang Q."/>
            <person name="Steinberg C.E."/>
            <person name="Wang H."/>
            <person name="Li N."/>
            <person name="Qian L."/>
            <person name="Zhang G."/>
            <person name="Li Y."/>
            <person name="Yang H."/>
            <person name="Liu X."/>
            <person name="Wang J."/>
            <person name="Yin Y."/>
            <person name="Wang J."/>
        </authorList>
    </citation>
    <scope>NUCLEOTIDE SEQUENCE [LARGE SCALE GENOMIC DNA]</scope>
    <source>
        <strain evidence="2">05x7-T-G4-1.051#20</strain>
    </source>
</reference>
<protein>
    <submittedName>
        <fullName evidence="2">Transforming growth factor-beta-induced protein ig-h3</fullName>
    </submittedName>
</protein>
<dbReference type="PANTHER" id="PTHR10900:SF77">
    <property type="entry name" value="FI19380P1"/>
    <property type="match status" value="1"/>
</dbReference>
<dbReference type="InterPro" id="IPR000782">
    <property type="entry name" value="FAS1_domain"/>
</dbReference>
<dbReference type="InterPro" id="IPR050904">
    <property type="entry name" value="Adhesion/Biosynth-related"/>
</dbReference>
<dbReference type="Gene3D" id="2.30.180.10">
    <property type="entry name" value="FAS1 domain"/>
    <property type="match status" value="5"/>
</dbReference>
<proteinExistence type="predicted"/>
<dbReference type="PROSITE" id="PS50213">
    <property type="entry name" value="FAS1"/>
    <property type="match status" value="4"/>
</dbReference>
<feature type="domain" description="FAS1" evidence="1">
    <location>
        <begin position="46"/>
        <end position="187"/>
    </location>
</feature>
<feature type="domain" description="FAS1" evidence="1">
    <location>
        <begin position="341"/>
        <end position="471"/>
    </location>
</feature>
<accession>K1QGQ2</accession>
<dbReference type="PANTHER" id="PTHR10900">
    <property type="entry name" value="PERIOSTIN-RELATED"/>
    <property type="match status" value="1"/>
</dbReference>
<dbReference type="FunFam" id="2.30.180.10:FF:000032">
    <property type="entry name" value="Fasciclin domain-containing protein, putative"/>
    <property type="match status" value="4"/>
</dbReference>
<dbReference type="HOGENOM" id="CLU_476282_0_0_1"/>
<feature type="domain" description="FAS1" evidence="1">
    <location>
        <begin position="191"/>
        <end position="324"/>
    </location>
</feature>
<dbReference type="EMBL" id="JH815980">
    <property type="protein sequence ID" value="EKC27980.1"/>
    <property type="molecule type" value="Genomic_DNA"/>
</dbReference>
<dbReference type="InterPro" id="IPR036378">
    <property type="entry name" value="FAS1_dom_sf"/>
</dbReference>
<dbReference type="SUPFAM" id="SSF82153">
    <property type="entry name" value="FAS1 domain"/>
    <property type="match status" value="5"/>
</dbReference>
<evidence type="ECO:0000313" key="2">
    <source>
        <dbReference type="EMBL" id="EKC27980.1"/>
    </source>
</evidence>
<dbReference type="AlphaFoldDB" id="K1QGQ2"/>
<name>K1QGQ2_MAGGI</name>
<feature type="domain" description="FAS1" evidence="1">
    <location>
        <begin position="475"/>
        <end position="608"/>
    </location>
</feature>
<dbReference type="SMART" id="SM00554">
    <property type="entry name" value="FAS1"/>
    <property type="match status" value="4"/>
</dbReference>
<evidence type="ECO:0000259" key="1">
    <source>
        <dbReference type="PROSITE" id="PS50213"/>
    </source>
</evidence>
<sequence>MLAFVALTVFVQSVFGGNLVEVLQNDGETTLIALVKQAGLADALLSGEYTIFAPTNAAFSKLPQSVLDGLQRDTTALANILKYHVVKGEYTIFAPTNAAFSKLPQSVLDGLQRDTTALANILKYHVVKGSIHKADASNELQLETLAGTKIRFNIYNHNNVVTVEGSKITHFDLTASNGMVHVIDTVMMPPTGSIVDLVAGNSDLSTLLSKVQSAGLAGALQGDALTVFAPTNAAFNRLGSHVLDNLRRNPQLLKEILEYHVVPHTEYSAGLYNREYLRTLDTHHDVIRFGVSSTNGVVINHRSHVTQADISATNGVVHIIDHQHMMIAFVALTVFVQSVFAGNLVDVLQHNGETTLISLVKQAGLADALLSGEYTIFAPTNAAFSKLPQSVLDGLHRDTTALANILKYHVVKGSIHKADASNELQLETLAGTKIRFNIYNHNNVVTVEGSKITHFDLTASNGMVHVIDTVMMPPTGSIVDLVAGNSHLSTLLSLVQSAGLAGALQGDGLTVFAPTDAAFNKLDTHVLDNLKSHPQLLKEILEYHVVPHTEYSAGLYNREHLRTLDSHHDIIRLGVSSTNGVVLNRKSHVTQADISATNGVVHIIDHVLIPARVPFRVDLRELEDPGLLFRANCETLADTSDILLDKYPISI</sequence>
<dbReference type="Pfam" id="PF02469">
    <property type="entry name" value="Fasciclin"/>
    <property type="match status" value="4"/>
</dbReference>
<dbReference type="InParanoid" id="K1QGQ2"/>
<organism evidence="2">
    <name type="scientific">Magallana gigas</name>
    <name type="common">Pacific oyster</name>
    <name type="synonym">Crassostrea gigas</name>
    <dbReference type="NCBI Taxonomy" id="29159"/>
    <lineage>
        <taxon>Eukaryota</taxon>
        <taxon>Metazoa</taxon>
        <taxon>Spiralia</taxon>
        <taxon>Lophotrochozoa</taxon>
        <taxon>Mollusca</taxon>
        <taxon>Bivalvia</taxon>
        <taxon>Autobranchia</taxon>
        <taxon>Pteriomorphia</taxon>
        <taxon>Ostreida</taxon>
        <taxon>Ostreoidea</taxon>
        <taxon>Ostreidae</taxon>
        <taxon>Magallana</taxon>
    </lineage>
</organism>